<evidence type="ECO:0000256" key="4">
    <source>
        <dbReference type="SAM" id="Phobius"/>
    </source>
</evidence>
<name>A0A1H3AE73_9FLAO</name>
<feature type="transmembrane region" description="Helical" evidence="4">
    <location>
        <begin position="33"/>
        <end position="53"/>
    </location>
</feature>
<proteinExistence type="predicted"/>
<dbReference type="SUPFAM" id="SSF46689">
    <property type="entry name" value="Homeodomain-like"/>
    <property type="match status" value="1"/>
</dbReference>
<evidence type="ECO:0000256" key="2">
    <source>
        <dbReference type="ARBA" id="ARBA00023125"/>
    </source>
</evidence>
<evidence type="ECO:0000256" key="3">
    <source>
        <dbReference type="ARBA" id="ARBA00023163"/>
    </source>
</evidence>
<dbReference type="PROSITE" id="PS01124">
    <property type="entry name" value="HTH_ARAC_FAMILY_2"/>
    <property type="match status" value="1"/>
</dbReference>
<evidence type="ECO:0000256" key="1">
    <source>
        <dbReference type="ARBA" id="ARBA00023015"/>
    </source>
</evidence>
<dbReference type="InterPro" id="IPR020449">
    <property type="entry name" value="Tscrpt_reg_AraC-type_HTH"/>
</dbReference>
<keyword evidence="4" id="KW-0812">Transmembrane</keyword>
<protein>
    <submittedName>
        <fullName evidence="6">Helix-turn-helix domain-containing protein</fullName>
    </submittedName>
</protein>
<sequence>MIKIIALLSTLFINFYASIILLGTANKNFKNRYYLSLFFFNSFVLFFGHFLTFTRNWEIFKFFDFLFLVSMLAFYPLYYLYLYSAFNFTFFKYKWIYHFTPAIVTGVLMLIFTSISSWEEYHTYMNSSLYETKLTTTNTKILTSLYKGSRAFFIIQILLYNFLAIRFILKAKKDMSNLFSNLDKYQTRYFYITNISFISLMSLPSIYVAYVGRIPFSSNDHLILLFCTLFTTLYVILATIGINQIPAKVNISEKILDDSNLHDKELEIIKQKLINYFQNEKPWLIPQLNIWDVAKNIGTNRSYISKTINEKIGCNFNQFVNSYRINEAKLIINKSPNLSISEISEQVGFGSVNSFIRIFKSFENATPTEYKKSKT</sequence>
<dbReference type="STRING" id="762486.SAMN05444411_104102"/>
<evidence type="ECO:0000259" key="5">
    <source>
        <dbReference type="PROSITE" id="PS01124"/>
    </source>
</evidence>
<dbReference type="SMART" id="SM00342">
    <property type="entry name" value="HTH_ARAC"/>
    <property type="match status" value="1"/>
</dbReference>
<evidence type="ECO:0000313" key="6">
    <source>
        <dbReference type="EMBL" id="SDX27895.1"/>
    </source>
</evidence>
<keyword evidence="3" id="KW-0804">Transcription</keyword>
<feature type="transmembrane region" description="Helical" evidence="4">
    <location>
        <begin position="65"/>
        <end position="83"/>
    </location>
</feature>
<dbReference type="InterPro" id="IPR018062">
    <property type="entry name" value="HTH_AraC-typ_CS"/>
</dbReference>
<dbReference type="GO" id="GO:0003700">
    <property type="term" value="F:DNA-binding transcription factor activity"/>
    <property type="evidence" value="ECO:0007669"/>
    <property type="project" value="InterPro"/>
</dbReference>
<gene>
    <name evidence="6" type="ORF">SAMN05444411_104102</name>
</gene>
<reference evidence="6 7" key="1">
    <citation type="submission" date="2016-10" db="EMBL/GenBank/DDBJ databases">
        <authorList>
            <person name="de Groot N.N."/>
        </authorList>
    </citation>
    <scope>NUCLEOTIDE SEQUENCE [LARGE SCALE GENOMIC DNA]</scope>
    <source>
        <strain evidence="6 7">DSM 24956</strain>
    </source>
</reference>
<evidence type="ECO:0000313" key="7">
    <source>
        <dbReference type="Proteomes" id="UP000199595"/>
    </source>
</evidence>
<dbReference type="PANTHER" id="PTHR43280:SF28">
    <property type="entry name" value="HTH-TYPE TRANSCRIPTIONAL ACTIVATOR RHAS"/>
    <property type="match status" value="1"/>
</dbReference>
<keyword evidence="1" id="KW-0805">Transcription regulation</keyword>
<dbReference type="PRINTS" id="PR00032">
    <property type="entry name" value="HTHARAC"/>
</dbReference>
<keyword evidence="2" id="KW-0238">DNA-binding</keyword>
<feature type="transmembrane region" description="Helical" evidence="4">
    <location>
        <begin position="151"/>
        <end position="169"/>
    </location>
</feature>
<dbReference type="InterPro" id="IPR009057">
    <property type="entry name" value="Homeodomain-like_sf"/>
</dbReference>
<dbReference type="PANTHER" id="PTHR43280">
    <property type="entry name" value="ARAC-FAMILY TRANSCRIPTIONAL REGULATOR"/>
    <property type="match status" value="1"/>
</dbReference>
<feature type="transmembrane region" description="Helical" evidence="4">
    <location>
        <begin position="95"/>
        <end position="115"/>
    </location>
</feature>
<dbReference type="InterPro" id="IPR018060">
    <property type="entry name" value="HTH_AraC"/>
</dbReference>
<dbReference type="Pfam" id="PF12833">
    <property type="entry name" value="HTH_18"/>
    <property type="match status" value="1"/>
</dbReference>
<dbReference type="EMBL" id="FNNJ01000004">
    <property type="protein sequence ID" value="SDX27895.1"/>
    <property type="molecule type" value="Genomic_DNA"/>
</dbReference>
<dbReference type="Gene3D" id="1.10.10.60">
    <property type="entry name" value="Homeodomain-like"/>
    <property type="match status" value="2"/>
</dbReference>
<feature type="transmembrane region" description="Helical" evidence="4">
    <location>
        <begin position="222"/>
        <end position="242"/>
    </location>
</feature>
<keyword evidence="4" id="KW-0472">Membrane</keyword>
<keyword evidence="4" id="KW-1133">Transmembrane helix</keyword>
<feature type="domain" description="HTH araC/xylS-type" evidence="5">
    <location>
        <begin position="271"/>
        <end position="373"/>
    </location>
</feature>
<dbReference type="Proteomes" id="UP000199595">
    <property type="component" value="Unassembled WGS sequence"/>
</dbReference>
<keyword evidence="7" id="KW-1185">Reference proteome</keyword>
<feature type="transmembrane region" description="Helical" evidence="4">
    <location>
        <begin position="189"/>
        <end position="210"/>
    </location>
</feature>
<dbReference type="PROSITE" id="PS00041">
    <property type="entry name" value="HTH_ARAC_FAMILY_1"/>
    <property type="match status" value="1"/>
</dbReference>
<dbReference type="AlphaFoldDB" id="A0A1H3AE73"/>
<organism evidence="6 7">
    <name type="scientific">Lutibacter oricola</name>
    <dbReference type="NCBI Taxonomy" id="762486"/>
    <lineage>
        <taxon>Bacteria</taxon>
        <taxon>Pseudomonadati</taxon>
        <taxon>Bacteroidota</taxon>
        <taxon>Flavobacteriia</taxon>
        <taxon>Flavobacteriales</taxon>
        <taxon>Flavobacteriaceae</taxon>
        <taxon>Lutibacter</taxon>
    </lineage>
</organism>
<accession>A0A1H3AE73</accession>
<dbReference type="GO" id="GO:0043565">
    <property type="term" value="F:sequence-specific DNA binding"/>
    <property type="evidence" value="ECO:0007669"/>
    <property type="project" value="InterPro"/>
</dbReference>